<accession>A0ABQ5B3L6</accession>
<organism evidence="1 2">
    <name type="scientific">Tanacetum coccineum</name>
    <dbReference type="NCBI Taxonomy" id="301880"/>
    <lineage>
        <taxon>Eukaryota</taxon>
        <taxon>Viridiplantae</taxon>
        <taxon>Streptophyta</taxon>
        <taxon>Embryophyta</taxon>
        <taxon>Tracheophyta</taxon>
        <taxon>Spermatophyta</taxon>
        <taxon>Magnoliopsida</taxon>
        <taxon>eudicotyledons</taxon>
        <taxon>Gunneridae</taxon>
        <taxon>Pentapetalae</taxon>
        <taxon>asterids</taxon>
        <taxon>campanulids</taxon>
        <taxon>Asterales</taxon>
        <taxon>Asteraceae</taxon>
        <taxon>Asteroideae</taxon>
        <taxon>Anthemideae</taxon>
        <taxon>Anthemidinae</taxon>
        <taxon>Tanacetum</taxon>
    </lineage>
</organism>
<name>A0ABQ5B3L6_9ASTR</name>
<dbReference type="EMBL" id="BQNB010012898">
    <property type="protein sequence ID" value="GJT09325.1"/>
    <property type="molecule type" value="Genomic_DNA"/>
</dbReference>
<reference evidence="1" key="1">
    <citation type="journal article" date="2022" name="Int. J. Mol. Sci.">
        <title>Draft Genome of Tanacetum Coccineum: Genomic Comparison of Closely Related Tanacetum-Family Plants.</title>
        <authorList>
            <person name="Yamashiro T."/>
            <person name="Shiraishi A."/>
            <person name="Nakayama K."/>
            <person name="Satake H."/>
        </authorList>
    </citation>
    <scope>NUCLEOTIDE SEQUENCE</scope>
</reference>
<reference evidence="1" key="2">
    <citation type="submission" date="2022-01" db="EMBL/GenBank/DDBJ databases">
        <authorList>
            <person name="Yamashiro T."/>
            <person name="Shiraishi A."/>
            <person name="Satake H."/>
            <person name="Nakayama K."/>
        </authorList>
    </citation>
    <scope>NUCLEOTIDE SEQUENCE</scope>
</reference>
<keyword evidence="2" id="KW-1185">Reference proteome</keyword>
<comment type="caution">
    <text evidence="1">The sequence shown here is derived from an EMBL/GenBank/DDBJ whole genome shotgun (WGS) entry which is preliminary data.</text>
</comment>
<evidence type="ECO:0000313" key="1">
    <source>
        <dbReference type="EMBL" id="GJT09325.1"/>
    </source>
</evidence>
<proteinExistence type="predicted"/>
<evidence type="ECO:0000313" key="2">
    <source>
        <dbReference type="Proteomes" id="UP001151760"/>
    </source>
</evidence>
<protein>
    <submittedName>
        <fullName evidence="1">Uncharacterized protein</fullName>
    </submittedName>
</protein>
<dbReference type="Proteomes" id="UP001151760">
    <property type="component" value="Unassembled WGS sequence"/>
</dbReference>
<sequence length="138" mass="15309">MGTVAEYESEFVILANRVTEKEHNIKEKADTILSLPSKEASPVVKGPLDASEDTLLSLRSEDPNFKIQEKAVEYVRALNVSPLEVVFAGLVDEFRGNFVEFSKDKGCVEKILSETKLPEGGNSHLAYSSYHLEASDFE</sequence>
<gene>
    <name evidence="1" type="ORF">Tco_0856367</name>
</gene>